<accession>A0A9D1GMT6</accession>
<name>A0A9D1GMT6_9BACT</name>
<comment type="similarity">
    <text evidence="1">Belongs to the XseB family.</text>
</comment>
<dbReference type="GO" id="GO:0006308">
    <property type="term" value="P:DNA catabolic process"/>
    <property type="evidence" value="ECO:0007669"/>
    <property type="project" value="InterPro"/>
</dbReference>
<dbReference type="Proteomes" id="UP000886881">
    <property type="component" value="Unassembled WGS sequence"/>
</dbReference>
<evidence type="ECO:0000313" key="6">
    <source>
        <dbReference type="EMBL" id="HIT47055.1"/>
    </source>
</evidence>
<dbReference type="AlphaFoldDB" id="A0A9D1GMT6"/>
<evidence type="ECO:0000256" key="5">
    <source>
        <dbReference type="ARBA" id="ARBA00022839"/>
    </source>
</evidence>
<dbReference type="GO" id="GO:0009318">
    <property type="term" value="C:exodeoxyribonuclease VII complex"/>
    <property type="evidence" value="ECO:0007669"/>
    <property type="project" value="InterPro"/>
</dbReference>
<dbReference type="InterPro" id="IPR003761">
    <property type="entry name" value="Exonuc_VII_S"/>
</dbReference>
<evidence type="ECO:0000256" key="4">
    <source>
        <dbReference type="ARBA" id="ARBA00022801"/>
    </source>
</evidence>
<dbReference type="Gene3D" id="1.10.287.1040">
    <property type="entry name" value="Exonuclease VII, small subunit"/>
    <property type="match status" value="1"/>
</dbReference>
<evidence type="ECO:0000256" key="2">
    <source>
        <dbReference type="ARBA" id="ARBA00022490"/>
    </source>
</evidence>
<keyword evidence="4" id="KW-0378">Hydrolase</keyword>
<gene>
    <name evidence="6" type="ORF">IAC35_04265</name>
</gene>
<keyword evidence="3" id="KW-0540">Nuclease</keyword>
<dbReference type="GO" id="GO:0008855">
    <property type="term" value="F:exodeoxyribonuclease VII activity"/>
    <property type="evidence" value="ECO:0007669"/>
    <property type="project" value="InterPro"/>
</dbReference>
<reference evidence="6" key="2">
    <citation type="journal article" date="2021" name="PeerJ">
        <title>Extensive microbial diversity within the chicken gut microbiome revealed by metagenomics and culture.</title>
        <authorList>
            <person name="Gilroy R."/>
            <person name="Ravi A."/>
            <person name="Getino M."/>
            <person name="Pursley I."/>
            <person name="Horton D.L."/>
            <person name="Alikhan N.F."/>
            <person name="Baker D."/>
            <person name="Gharbi K."/>
            <person name="Hall N."/>
            <person name="Watson M."/>
            <person name="Adriaenssens E.M."/>
            <person name="Foster-Nyarko E."/>
            <person name="Jarju S."/>
            <person name="Secka A."/>
            <person name="Antonio M."/>
            <person name="Oren A."/>
            <person name="Chaudhuri R.R."/>
            <person name="La Ragione R."/>
            <person name="Hildebrand F."/>
            <person name="Pallen M.J."/>
        </authorList>
    </citation>
    <scope>NUCLEOTIDE SEQUENCE</scope>
    <source>
        <strain evidence="6">ChiHecec2B26-709</strain>
    </source>
</reference>
<comment type="caution">
    <text evidence="6">The sequence shown here is derived from an EMBL/GenBank/DDBJ whole genome shotgun (WGS) entry which is preliminary data.</text>
</comment>
<dbReference type="EMBL" id="DVLC01000080">
    <property type="protein sequence ID" value="HIT47055.1"/>
    <property type="molecule type" value="Genomic_DNA"/>
</dbReference>
<dbReference type="InterPro" id="IPR037004">
    <property type="entry name" value="Exonuc_VII_ssu_sf"/>
</dbReference>
<keyword evidence="2" id="KW-0963">Cytoplasm</keyword>
<protein>
    <submittedName>
        <fullName evidence="6">Exodeoxyribonuclease VII small subunit</fullName>
    </submittedName>
</protein>
<evidence type="ECO:0000256" key="1">
    <source>
        <dbReference type="ARBA" id="ARBA00009998"/>
    </source>
</evidence>
<reference evidence="6" key="1">
    <citation type="submission" date="2020-10" db="EMBL/GenBank/DDBJ databases">
        <authorList>
            <person name="Gilroy R."/>
        </authorList>
    </citation>
    <scope>NUCLEOTIDE SEQUENCE</scope>
    <source>
        <strain evidence="6">ChiHecec2B26-709</strain>
    </source>
</reference>
<evidence type="ECO:0000313" key="7">
    <source>
        <dbReference type="Proteomes" id="UP000886881"/>
    </source>
</evidence>
<keyword evidence="5" id="KW-0269">Exonuclease</keyword>
<organism evidence="6 7">
    <name type="scientific">Candidatus Cryptobacteroides merdipullorum</name>
    <dbReference type="NCBI Taxonomy" id="2840771"/>
    <lineage>
        <taxon>Bacteria</taxon>
        <taxon>Pseudomonadati</taxon>
        <taxon>Bacteroidota</taxon>
        <taxon>Bacteroidia</taxon>
        <taxon>Bacteroidales</taxon>
        <taxon>Candidatus Cryptobacteroides</taxon>
    </lineage>
</organism>
<dbReference type="SUPFAM" id="SSF116842">
    <property type="entry name" value="XseB-like"/>
    <property type="match status" value="1"/>
</dbReference>
<evidence type="ECO:0000256" key="3">
    <source>
        <dbReference type="ARBA" id="ARBA00022722"/>
    </source>
</evidence>
<proteinExistence type="inferred from homology"/>
<sequence>MEEFDYSKALEELELIAEKVEDPSTALDDIDRYIRRSDELIGRCREYLRTLRTKTDNL</sequence>
<dbReference type="Pfam" id="PF02609">
    <property type="entry name" value="Exonuc_VII_S"/>
    <property type="match status" value="1"/>
</dbReference>